<keyword evidence="4" id="KW-1185">Reference proteome</keyword>
<gene>
    <name evidence="3" type="ORF">P8609_04220</name>
</gene>
<dbReference type="EMBL" id="JARUHG010000001">
    <property type="protein sequence ID" value="MDR0182177.1"/>
    <property type="molecule type" value="Genomic_DNA"/>
</dbReference>
<evidence type="ECO:0000256" key="1">
    <source>
        <dbReference type="SAM" id="MobiDB-lite"/>
    </source>
</evidence>
<feature type="chain" id="PRO_5047100415" evidence="2">
    <location>
        <begin position="25"/>
        <end position="128"/>
    </location>
</feature>
<comment type="caution">
    <text evidence="3">The sequence shown here is derived from an EMBL/GenBank/DDBJ whole genome shotgun (WGS) entry which is preliminary data.</text>
</comment>
<feature type="compositionally biased region" description="Low complexity" evidence="1">
    <location>
        <begin position="65"/>
        <end position="75"/>
    </location>
</feature>
<evidence type="ECO:0000313" key="3">
    <source>
        <dbReference type="EMBL" id="MDR0182177.1"/>
    </source>
</evidence>
<dbReference type="Proteomes" id="UP001233535">
    <property type="component" value="Unassembled WGS sequence"/>
</dbReference>
<sequence>MRRIAFRLLLCLMLVLNGTGYAVAATQMNVAHVAAAVAALEAESKAPCHESAQAASAAHPHDADASTAGAPSCCQSSQCSCDCLQHATGAMSVLAMPAQAPPGGSIAQPGLVNRIAPPLPNLLRPPIA</sequence>
<protein>
    <submittedName>
        <fullName evidence="3">CopL family metal-binding regulatory protein</fullName>
    </submittedName>
</protein>
<evidence type="ECO:0000313" key="4">
    <source>
        <dbReference type="Proteomes" id="UP001233535"/>
    </source>
</evidence>
<name>A0ABU1CBM8_9GAMM</name>
<evidence type="ECO:0000256" key="2">
    <source>
        <dbReference type="SAM" id="SignalP"/>
    </source>
</evidence>
<feature type="signal peptide" evidence="2">
    <location>
        <begin position="1"/>
        <end position="24"/>
    </location>
</feature>
<keyword evidence="2" id="KW-0732">Signal</keyword>
<accession>A0ABU1CBM8</accession>
<dbReference type="InterPro" id="IPR048034">
    <property type="entry name" value="CopL-like"/>
</dbReference>
<proteinExistence type="predicted"/>
<reference evidence="3 4" key="1">
    <citation type="submission" date="2023-04" db="EMBL/GenBank/DDBJ databases">
        <title>Lysobacter sp. strain UC isolated from soil sample.</title>
        <authorList>
            <person name="Choksket S."/>
            <person name="Harshvardhan F."/>
            <person name="Rana R."/>
            <person name="Patil P.B."/>
            <person name="Korpole S."/>
        </authorList>
    </citation>
    <scope>NUCLEOTIDE SEQUENCE [LARGE SCALE GENOMIC DNA]</scope>
    <source>
        <strain evidence="3 4">UC</strain>
    </source>
</reference>
<organism evidence="3 4">
    <name type="scientific">Lysobacter arvi</name>
    <dbReference type="NCBI Taxonomy" id="3038776"/>
    <lineage>
        <taxon>Bacteria</taxon>
        <taxon>Pseudomonadati</taxon>
        <taxon>Pseudomonadota</taxon>
        <taxon>Gammaproteobacteria</taxon>
        <taxon>Lysobacterales</taxon>
        <taxon>Lysobacteraceae</taxon>
        <taxon>Lysobacter</taxon>
    </lineage>
</organism>
<dbReference type="RefSeq" id="WP_309261334.1">
    <property type="nucleotide sequence ID" value="NZ_JARUHG010000001.1"/>
</dbReference>
<feature type="region of interest" description="Disordered" evidence="1">
    <location>
        <begin position="51"/>
        <end position="75"/>
    </location>
</feature>
<dbReference type="NCBIfam" id="NF033807">
    <property type="entry name" value="CopL_fam"/>
    <property type="match status" value="1"/>
</dbReference>